<protein>
    <recommendedName>
        <fullName evidence="4">Trehalose 6-phosphate phosphatase</fullName>
        <ecNumber evidence="4">3.1.3.12</ecNumber>
    </recommendedName>
</protein>
<keyword evidence="4" id="KW-0479">Metal-binding</keyword>
<dbReference type="GO" id="GO:0004805">
    <property type="term" value="F:trehalose-phosphatase activity"/>
    <property type="evidence" value="ECO:0007669"/>
    <property type="project" value="UniProtKB-EC"/>
</dbReference>
<dbReference type="InterPro" id="IPR044651">
    <property type="entry name" value="OTSB-like"/>
</dbReference>
<dbReference type="PANTHER" id="PTHR43768:SF3">
    <property type="entry name" value="TREHALOSE 6-PHOSPHATE PHOSPHATASE"/>
    <property type="match status" value="1"/>
</dbReference>
<keyword evidence="8" id="KW-1185">Reference proteome</keyword>
<comment type="catalytic activity">
    <reaction evidence="4">
        <text>alpha,alpha-trehalose 6-phosphate + H2O = alpha,alpha-trehalose + phosphate</text>
        <dbReference type="Rhea" id="RHEA:23420"/>
        <dbReference type="ChEBI" id="CHEBI:15377"/>
        <dbReference type="ChEBI" id="CHEBI:16551"/>
        <dbReference type="ChEBI" id="CHEBI:43474"/>
        <dbReference type="ChEBI" id="CHEBI:58429"/>
        <dbReference type="EC" id="3.1.3.12"/>
    </reaction>
</comment>
<dbReference type="Pfam" id="PF02358">
    <property type="entry name" value="Trehalose_PPase"/>
    <property type="match status" value="1"/>
</dbReference>
<accession>A0AAD2ALP2</accession>
<dbReference type="EC" id="3.1.3.12" evidence="4"/>
<comment type="cofactor">
    <cofactor evidence="4">
        <name>Mg(2+)</name>
        <dbReference type="ChEBI" id="CHEBI:18420"/>
    </cofactor>
</comment>
<evidence type="ECO:0000256" key="1">
    <source>
        <dbReference type="ARBA" id="ARBA00005199"/>
    </source>
</evidence>
<dbReference type="AlphaFoldDB" id="A0AAD2ALP2"/>
<dbReference type="Gene3D" id="3.30.70.1020">
    <property type="entry name" value="Trehalose-6-phosphate phosphatase related protein, domain 2"/>
    <property type="match status" value="1"/>
</dbReference>
<dbReference type="GO" id="GO:0005992">
    <property type="term" value="P:trehalose biosynthetic process"/>
    <property type="evidence" value="ECO:0007669"/>
    <property type="project" value="InterPro"/>
</dbReference>
<reference evidence="5 8" key="1">
    <citation type="submission" date="2023-07" db="EMBL/GenBank/DDBJ databases">
        <authorList>
            <person name="Peeters C."/>
        </authorList>
    </citation>
    <scope>NUCLEOTIDE SEQUENCE</scope>
    <source>
        <strain evidence="6 8">R-77569</strain>
        <strain evidence="5">R-77591</strain>
    </source>
</reference>
<dbReference type="Gene3D" id="3.40.50.1000">
    <property type="entry name" value="HAD superfamily/HAD-like"/>
    <property type="match status" value="1"/>
</dbReference>
<keyword evidence="4" id="KW-0460">Magnesium</keyword>
<name>A0AAD2ALP2_9RALS</name>
<comment type="pathway">
    <text evidence="1 4">Glycan biosynthesis; trehalose biosynthesis.</text>
</comment>
<dbReference type="InterPro" id="IPR003337">
    <property type="entry name" value="Trehalose_PPase"/>
</dbReference>
<dbReference type="EMBL" id="CATVXE010000008">
    <property type="protein sequence ID" value="CAJ0683399.1"/>
    <property type="molecule type" value="Genomic_DNA"/>
</dbReference>
<dbReference type="Proteomes" id="UP001190002">
    <property type="component" value="Unassembled WGS sequence"/>
</dbReference>
<evidence type="ECO:0000313" key="8">
    <source>
        <dbReference type="Proteomes" id="UP001190452"/>
    </source>
</evidence>
<evidence type="ECO:0000256" key="3">
    <source>
        <dbReference type="ARBA" id="ARBA00022801"/>
    </source>
</evidence>
<gene>
    <name evidence="5" type="primary">otsB</name>
    <name evidence="6" type="ORF">R77569_02211</name>
    <name evidence="5" type="ORF">R77591_02283</name>
</gene>
<dbReference type="RefSeq" id="WP_222328407.1">
    <property type="nucleotide sequence ID" value="NZ_CATVXE010000008.1"/>
</dbReference>
<dbReference type="NCBIfam" id="TIGR01484">
    <property type="entry name" value="HAD-SF-IIB"/>
    <property type="match status" value="1"/>
</dbReference>
<dbReference type="InterPro" id="IPR036412">
    <property type="entry name" value="HAD-like_sf"/>
</dbReference>
<sequence length="268" mass="28262">MSKNVSPQSSANAAPLPSLDLARTALLLDFDGTLVDIAPQPDAVHVSAPLRETLSALHAASGGALAVITGRTVHDVESRLSLPGLVIAGVHGAERRYADGRFVRLNTDADALAALERALRAEFAQLSAQFPGVVLENKGIAFALHYRHVPEAENAVLTVADRLAHRHAEHVRLQAGKMVVELKPRGASKGDVVHTLMTEPPFMGRTALFAGDDLTDETAFDAVNALGGWSVKVGAGPSQARWRLNDPAALRAWLAALVAPHSTDGGAR</sequence>
<evidence type="ECO:0000313" key="7">
    <source>
        <dbReference type="Proteomes" id="UP001190002"/>
    </source>
</evidence>
<dbReference type="NCBIfam" id="TIGR00685">
    <property type="entry name" value="T6PP"/>
    <property type="match status" value="1"/>
</dbReference>
<dbReference type="EMBL" id="CAUDKV010000008">
    <property type="protein sequence ID" value="CAJ0869970.1"/>
    <property type="molecule type" value="Genomic_DNA"/>
</dbReference>
<dbReference type="Proteomes" id="UP001190452">
    <property type="component" value="Unassembled WGS sequence"/>
</dbReference>
<evidence type="ECO:0000313" key="6">
    <source>
        <dbReference type="EMBL" id="CAJ0869970.1"/>
    </source>
</evidence>
<dbReference type="InterPro" id="IPR006379">
    <property type="entry name" value="HAD-SF_hydro_IIB"/>
</dbReference>
<evidence type="ECO:0000313" key="5">
    <source>
        <dbReference type="EMBL" id="CAJ0683399.1"/>
    </source>
</evidence>
<proteinExistence type="inferred from homology"/>
<dbReference type="SUPFAM" id="SSF56784">
    <property type="entry name" value="HAD-like"/>
    <property type="match status" value="1"/>
</dbReference>
<evidence type="ECO:0000256" key="4">
    <source>
        <dbReference type="RuleBase" id="RU361117"/>
    </source>
</evidence>
<dbReference type="GO" id="GO:0046872">
    <property type="term" value="F:metal ion binding"/>
    <property type="evidence" value="ECO:0007669"/>
    <property type="project" value="UniProtKB-KW"/>
</dbReference>
<dbReference type="PANTHER" id="PTHR43768">
    <property type="entry name" value="TREHALOSE 6-PHOSPHATE PHOSPHATASE"/>
    <property type="match status" value="1"/>
</dbReference>
<organism evidence="5 7">
    <name type="scientific">Ralstonia mannitolilytica</name>
    <dbReference type="NCBI Taxonomy" id="105219"/>
    <lineage>
        <taxon>Bacteria</taxon>
        <taxon>Pseudomonadati</taxon>
        <taxon>Pseudomonadota</taxon>
        <taxon>Betaproteobacteria</taxon>
        <taxon>Burkholderiales</taxon>
        <taxon>Burkholderiaceae</taxon>
        <taxon>Ralstonia</taxon>
    </lineage>
</organism>
<dbReference type="CDD" id="cd01627">
    <property type="entry name" value="HAD_TPP"/>
    <property type="match status" value="1"/>
</dbReference>
<comment type="caution">
    <text evidence="5">The sequence shown here is derived from an EMBL/GenBank/DDBJ whole genome shotgun (WGS) entry which is preliminary data.</text>
</comment>
<keyword evidence="3 4" id="KW-0378">Hydrolase</keyword>
<comment type="function">
    <text evidence="4">Removes the phosphate from trehalose 6-phosphate to produce free trehalose.</text>
</comment>
<comment type="similarity">
    <text evidence="2 4">Belongs to the trehalose phosphatase family.</text>
</comment>
<evidence type="ECO:0000256" key="2">
    <source>
        <dbReference type="ARBA" id="ARBA00008770"/>
    </source>
</evidence>
<dbReference type="InterPro" id="IPR023214">
    <property type="entry name" value="HAD_sf"/>
</dbReference>